<dbReference type="GO" id="GO:0003677">
    <property type="term" value="F:DNA binding"/>
    <property type="evidence" value="ECO:0007669"/>
    <property type="project" value="InterPro"/>
</dbReference>
<dbReference type="InterPro" id="IPR001387">
    <property type="entry name" value="Cro/C1-type_HTH"/>
</dbReference>
<feature type="domain" description="HTH cro/C1-type" evidence="1">
    <location>
        <begin position="7"/>
        <end position="61"/>
    </location>
</feature>
<evidence type="ECO:0000313" key="4">
    <source>
        <dbReference type="Proteomes" id="UP000054686"/>
    </source>
</evidence>
<dbReference type="RefSeq" id="WP_060567580.1">
    <property type="nucleotide sequence ID" value="NZ_CP040006.1"/>
</dbReference>
<dbReference type="EMBL" id="LLVT01000004">
    <property type="protein sequence ID" value="KSW10230.1"/>
    <property type="molecule type" value="Genomic_DNA"/>
</dbReference>
<dbReference type="Pfam" id="PF01381">
    <property type="entry name" value="HTH_3"/>
    <property type="match status" value="1"/>
</dbReference>
<dbReference type="SMART" id="SM00530">
    <property type="entry name" value="HTH_XRE"/>
    <property type="match status" value="1"/>
</dbReference>
<dbReference type="Gene3D" id="1.10.260.40">
    <property type="entry name" value="lambda repressor-like DNA-binding domains"/>
    <property type="match status" value="1"/>
</dbReference>
<evidence type="ECO:0000259" key="1">
    <source>
        <dbReference type="PROSITE" id="PS50943"/>
    </source>
</evidence>
<dbReference type="OrthoDB" id="9970840at2"/>
<dbReference type="Proteomes" id="UP000054686">
    <property type="component" value="Unassembled WGS sequence"/>
</dbReference>
<organism evidence="3 4">
    <name type="scientific">Schaalia odontolytica</name>
    <dbReference type="NCBI Taxonomy" id="1660"/>
    <lineage>
        <taxon>Bacteria</taxon>
        <taxon>Bacillati</taxon>
        <taxon>Actinomycetota</taxon>
        <taxon>Actinomycetes</taxon>
        <taxon>Actinomycetales</taxon>
        <taxon>Actinomycetaceae</taxon>
        <taxon>Schaalia</taxon>
    </lineage>
</organism>
<accession>A0A0V8RQD4</accession>
<dbReference type="AlphaFoldDB" id="A0A0V8RQD4"/>
<dbReference type="EMBL" id="LLVT01000004">
    <property type="protein sequence ID" value="KSW10251.1"/>
    <property type="molecule type" value="Genomic_DNA"/>
</dbReference>
<dbReference type="SUPFAM" id="SSF47413">
    <property type="entry name" value="lambda repressor-like DNA-binding domains"/>
    <property type="match status" value="1"/>
</dbReference>
<gene>
    <name evidence="2" type="ORF">APY09_09500</name>
    <name evidence="3" type="ORF">APY09_09610</name>
</gene>
<proteinExistence type="predicted"/>
<sequence length="107" mass="11534">MTVAAVIKSMARELGISQTELAARARMSRASLSLKLNERRDLTLPEVERLAAVLGTSVRELLDQVERTTETAPAPDKSRGYAIADKATGVVILQASHGSIYDEDIPA</sequence>
<name>A0A0V8RQD4_9ACTO</name>
<evidence type="ECO:0000313" key="2">
    <source>
        <dbReference type="EMBL" id="KSW10230.1"/>
    </source>
</evidence>
<evidence type="ECO:0000313" key="3">
    <source>
        <dbReference type="EMBL" id="KSW10251.1"/>
    </source>
</evidence>
<comment type="caution">
    <text evidence="3">The sequence shown here is derived from an EMBL/GenBank/DDBJ whole genome shotgun (WGS) entry which is preliminary data.</text>
</comment>
<dbReference type="InterPro" id="IPR010982">
    <property type="entry name" value="Lambda_DNA-bd_dom_sf"/>
</dbReference>
<dbReference type="CDD" id="cd00093">
    <property type="entry name" value="HTH_XRE"/>
    <property type="match status" value="1"/>
</dbReference>
<dbReference type="PROSITE" id="PS50943">
    <property type="entry name" value="HTH_CROC1"/>
    <property type="match status" value="1"/>
</dbReference>
<reference evidence="3 4" key="1">
    <citation type="submission" date="2015-10" db="EMBL/GenBank/DDBJ databases">
        <title>Draft Genome of Actinomyces odontolyticus subsp. actinosynbacter strain XH001.</title>
        <authorList>
            <person name="Mclean J.S."/>
            <person name="He X."/>
        </authorList>
    </citation>
    <scope>NUCLEOTIDE SEQUENCE [LARGE SCALE GENOMIC DNA]</scope>
    <source>
        <strain evidence="3 4">XH001</strain>
    </source>
</reference>
<protein>
    <recommendedName>
        <fullName evidence="1">HTH cro/C1-type domain-containing protein</fullName>
    </recommendedName>
</protein>